<evidence type="ECO:0000256" key="1">
    <source>
        <dbReference type="ARBA" id="ARBA00022729"/>
    </source>
</evidence>
<dbReference type="PANTHER" id="PTHR43817">
    <property type="entry name" value="GLYCOSYL HYDROLASE"/>
    <property type="match status" value="1"/>
</dbReference>
<feature type="compositionally biased region" description="Basic residues" evidence="3">
    <location>
        <begin position="221"/>
        <end position="231"/>
    </location>
</feature>
<dbReference type="EMBL" id="WWBZ02000007">
    <property type="protein sequence ID" value="KAF4312108.1"/>
    <property type="molecule type" value="Genomic_DNA"/>
</dbReference>
<evidence type="ECO:0000259" key="5">
    <source>
        <dbReference type="Pfam" id="PF14420"/>
    </source>
</evidence>
<reference evidence="6" key="1">
    <citation type="submission" date="2020-04" db="EMBL/GenBank/DDBJ databases">
        <title>Genome Assembly and Annotation of Botryosphaeria dothidea sdau 11-99, a Latent Pathogen of Apple Fruit Ring Rot in China.</title>
        <authorList>
            <person name="Yu C."/>
            <person name="Diao Y."/>
            <person name="Lu Q."/>
            <person name="Zhao J."/>
            <person name="Cui S."/>
            <person name="Peng C."/>
            <person name="He B."/>
            <person name="Liu H."/>
        </authorList>
    </citation>
    <scope>NUCLEOTIDE SEQUENCE [LARGE SCALE GENOMIC DNA]</scope>
    <source>
        <strain evidence="6">Sdau11-99</strain>
    </source>
</reference>
<comment type="caution">
    <text evidence="6">The sequence shown here is derived from an EMBL/GenBank/DDBJ whole genome shotgun (WGS) entry which is preliminary data.</text>
</comment>
<keyword evidence="2" id="KW-0378">Hydrolase</keyword>
<protein>
    <submittedName>
        <fullName evidence="6">Glycosyl family protein</fullName>
    </submittedName>
</protein>
<dbReference type="Pfam" id="PF14420">
    <property type="entry name" value="Clr5"/>
    <property type="match status" value="1"/>
</dbReference>
<feature type="region of interest" description="Disordered" evidence="3">
    <location>
        <begin position="221"/>
        <end position="242"/>
    </location>
</feature>
<name>A0A8H4J714_9PEZI</name>
<evidence type="ECO:0000256" key="3">
    <source>
        <dbReference type="SAM" id="MobiDB-lite"/>
    </source>
</evidence>
<evidence type="ECO:0000313" key="6">
    <source>
        <dbReference type="EMBL" id="KAF4312108.1"/>
    </source>
</evidence>
<dbReference type="Proteomes" id="UP000572817">
    <property type="component" value="Unassembled WGS sequence"/>
</dbReference>
<keyword evidence="7" id="KW-1185">Reference proteome</keyword>
<feature type="signal peptide" evidence="4">
    <location>
        <begin position="1"/>
        <end position="20"/>
    </location>
</feature>
<keyword evidence="1 4" id="KW-0732">Signal</keyword>
<proteinExistence type="predicted"/>
<gene>
    <name evidence="6" type="ORF">GTA08_BOTSDO12427</name>
</gene>
<accession>A0A8H4J714</accession>
<evidence type="ECO:0000256" key="2">
    <source>
        <dbReference type="ARBA" id="ARBA00022801"/>
    </source>
</evidence>
<organism evidence="6 7">
    <name type="scientific">Botryosphaeria dothidea</name>
    <dbReference type="NCBI Taxonomy" id="55169"/>
    <lineage>
        <taxon>Eukaryota</taxon>
        <taxon>Fungi</taxon>
        <taxon>Dikarya</taxon>
        <taxon>Ascomycota</taxon>
        <taxon>Pezizomycotina</taxon>
        <taxon>Dothideomycetes</taxon>
        <taxon>Dothideomycetes incertae sedis</taxon>
        <taxon>Botryosphaeriales</taxon>
        <taxon>Botryosphaeriaceae</taxon>
        <taxon>Botryosphaeria</taxon>
    </lineage>
</organism>
<feature type="domain" description="Clr5" evidence="5">
    <location>
        <begin position="252"/>
        <end position="300"/>
    </location>
</feature>
<dbReference type="InterPro" id="IPR025676">
    <property type="entry name" value="Clr5_dom"/>
</dbReference>
<dbReference type="Gene3D" id="2.115.10.20">
    <property type="entry name" value="Glycosyl hydrolase domain, family 43"/>
    <property type="match status" value="2"/>
</dbReference>
<evidence type="ECO:0000313" key="7">
    <source>
        <dbReference type="Proteomes" id="UP000572817"/>
    </source>
</evidence>
<dbReference type="PANTHER" id="PTHR43817:SF1">
    <property type="entry name" value="HYDROLASE, FAMILY 43, PUTATIVE (AFU_ORTHOLOGUE AFUA_3G01660)-RELATED"/>
    <property type="match status" value="1"/>
</dbReference>
<feature type="chain" id="PRO_5034245978" evidence="4">
    <location>
        <begin position="21"/>
        <end position="436"/>
    </location>
</feature>
<evidence type="ECO:0000256" key="4">
    <source>
        <dbReference type="SAM" id="SignalP"/>
    </source>
</evidence>
<dbReference type="GO" id="GO:0016787">
    <property type="term" value="F:hydrolase activity"/>
    <property type="evidence" value="ECO:0007669"/>
    <property type="project" value="UniProtKB-KW"/>
</dbReference>
<dbReference type="AlphaFoldDB" id="A0A8H4J714"/>
<dbReference type="InterPro" id="IPR023296">
    <property type="entry name" value="Glyco_hydro_beta-prop_sf"/>
</dbReference>
<dbReference type="OrthoDB" id="272289at2759"/>
<dbReference type="SUPFAM" id="SSF75005">
    <property type="entry name" value="Arabinanase/levansucrase/invertase"/>
    <property type="match status" value="1"/>
</dbReference>
<sequence length="436" mass="49163">MLFSGLFAASLAALTQLAAAANYSNPLRETNGSDPQIVWYDGYYYLMTTTWTDVQLTRATTIEGLKTGEGKTVWNSTSSTALASPTINDQRYFTWSCFDGTDIQSLCIASMTSPTSLGSTVLISEPTEDWETVGAPVNEGPYLLQSPSSGTYYIVFSASYCWTTSYQLGLLTLADGADPLVRDSWTKSGPVFSSANGNLGTAHKRLLHLARRHRDLERVPRHGQRERRVRRQQPYQWPQLPRAGGLNSRVKYDWDAHKESIVRLYQEKGFKVMKKEMTKKGFSPTRRSYFNKFNEWGIEKNIKTQDMKFIVHKRRKMRGRGKMTVFKLHGKVVPERKLDRFEQREPCNGSDVSDDCGCEDPKTPEGMSYCAPSRTKSTKIVGIEVSSVDSHVSIPEAISHDDCGAVKRAQDIGPNQPCGKLSRFVCPYYYSHLYKD</sequence>